<name>A0A0S3T6H7_PHAAN</name>
<keyword evidence="2" id="KW-1185">Reference proteome</keyword>
<dbReference type="Proteomes" id="UP000291084">
    <property type="component" value="Chromosome 10"/>
</dbReference>
<dbReference type="AlphaFoldDB" id="A0A0S3T6H7"/>
<sequence>MTDSTCGWPNEKALSAGEKTMIAISTPQSVQSSLAFLKSPERRFENVTCVCDLAFWSWRTECTIYISRLRCVPTHKLNSPIIMFYYSL</sequence>
<dbReference type="EMBL" id="AP015043">
    <property type="protein sequence ID" value="BAU00824.1"/>
    <property type="molecule type" value="Genomic_DNA"/>
</dbReference>
<protein>
    <submittedName>
        <fullName evidence="1">Uncharacterized protein</fullName>
    </submittedName>
</protein>
<organism evidence="1 2">
    <name type="scientific">Vigna angularis var. angularis</name>
    <dbReference type="NCBI Taxonomy" id="157739"/>
    <lineage>
        <taxon>Eukaryota</taxon>
        <taxon>Viridiplantae</taxon>
        <taxon>Streptophyta</taxon>
        <taxon>Embryophyta</taxon>
        <taxon>Tracheophyta</taxon>
        <taxon>Spermatophyta</taxon>
        <taxon>Magnoliopsida</taxon>
        <taxon>eudicotyledons</taxon>
        <taxon>Gunneridae</taxon>
        <taxon>Pentapetalae</taxon>
        <taxon>rosids</taxon>
        <taxon>fabids</taxon>
        <taxon>Fabales</taxon>
        <taxon>Fabaceae</taxon>
        <taxon>Papilionoideae</taxon>
        <taxon>50 kb inversion clade</taxon>
        <taxon>NPAAA clade</taxon>
        <taxon>indigoferoid/millettioid clade</taxon>
        <taxon>Phaseoleae</taxon>
        <taxon>Vigna</taxon>
    </lineage>
</organism>
<accession>A0A0S3T6H7</accession>
<evidence type="ECO:0000313" key="1">
    <source>
        <dbReference type="EMBL" id="BAU00824.1"/>
    </source>
</evidence>
<gene>
    <name evidence="1" type="primary">Vigan.10G245600</name>
    <name evidence="1" type="ORF">VIGAN_10245600</name>
</gene>
<proteinExistence type="predicted"/>
<reference evidence="1 2" key="1">
    <citation type="journal article" date="2015" name="Sci. Rep.">
        <title>The power of single molecule real-time sequencing technology in the de novo assembly of a eukaryotic genome.</title>
        <authorList>
            <person name="Sakai H."/>
            <person name="Naito K."/>
            <person name="Ogiso-Tanaka E."/>
            <person name="Takahashi Y."/>
            <person name="Iseki K."/>
            <person name="Muto C."/>
            <person name="Satou K."/>
            <person name="Teruya K."/>
            <person name="Shiroma A."/>
            <person name="Shimoji M."/>
            <person name="Hirano T."/>
            <person name="Itoh T."/>
            <person name="Kaga A."/>
            <person name="Tomooka N."/>
        </authorList>
    </citation>
    <scope>NUCLEOTIDE SEQUENCE [LARGE SCALE GENOMIC DNA]</scope>
    <source>
        <strain evidence="2">cv. Shumari</strain>
    </source>
</reference>
<evidence type="ECO:0000313" key="2">
    <source>
        <dbReference type="Proteomes" id="UP000291084"/>
    </source>
</evidence>